<protein>
    <submittedName>
        <fullName evidence="1">8420_t:CDS:1</fullName>
    </submittedName>
</protein>
<name>A0ACA9PTM1_9GLOM</name>
<dbReference type="Proteomes" id="UP000789920">
    <property type="component" value="Unassembled WGS sequence"/>
</dbReference>
<reference evidence="1" key="1">
    <citation type="submission" date="2021-06" db="EMBL/GenBank/DDBJ databases">
        <authorList>
            <person name="Kallberg Y."/>
            <person name="Tangrot J."/>
            <person name="Rosling A."/>
        </authorList>
    </citation>
    <scope>NUCLEOTIDE SEQUENCE</scope>
    <source>
        <strain evidence="1">MA461A</strain>
    </source>
</reference>
<accession>A0ACA9PTM1</accession>
<dbReference type="EMBL" id="CAJVQC010023522">
    <property type="protein sequence ID" value="CAG8722589.1"/>
    <property type="molecule type" value="Genomic_DNA"/>
</dbReference>
<sequence>MPCDNLPKNIEKPPVDQPQVDREMKKQKLLAKSSSGFLEN</sequence>
<gene>
    <name evidence="1" type="ORF">RPERSI_LOCUS11423</name>
</gene>
<organism evidence="1 2">
    <name type="scientific">Racocetra persica</name>
    <dbReference type="NCBI Taxonomy" id="160502"/>
    <lineage>
        <taxon>Eukaryota</taxon>
        <taxon>Fungi</taxon>
        <taxon>Fungi incertae sedis</taxon>
        <taxon>Mucoromycota</taxon>
        <taxon>Glomeromycotina</taxon>
        <taxon>Glomeromycetes</taxon>
        <taxon>Diversisporales</taxon>
        <taxon>Gigasporaceae</taxon>
        <taxon>Racocetra</taxon>
    </lineage>
</organism>
<evidence type="ECO:0000313" key="1">
    <source>
        <dbReference type="EMBL" id="CAG8722589.1"/>
    </source>
</evidence>
<feature type="non-terminal residue" evidence="1">
    <location>
        <position position="40"/>
    </location>
</feature>
<comment type="caution">
    <text evidence="1">The sequence shown here is derived from an EMBL/GenBank/DDBJ whole genome shotgun (WGS) entry which is preliminary data.</text>
</comment>
<evidence type="ECO:0000313" key="2">
    <source>
        <dbReference type="Proteomes" id="UP000789920"/>
    </source>
</evidence>
<proteinExistence type="predicted"/>
<keyword evidence="2" id="KW-1185">Reference proteome</keyword>